<dbReference type="PANTHER" id="PTHR35895">
    <property type="entry name" value="CHROMOSOME 16, WHOLE GENOME SHOTGUN SEQUENCE"/>
    <property type="match status" value="1"/>
</dbReference>
<reference evidence="4" key="1">
    <citation type="journal article" date="2018" name="Nat. Microbiol.">
        <title>Leveraging single-cell genomics to expand the fungal tree of life.</title>
        <authorList>
            <person name="Ahrendt S.R."/>
            <person name="Quandt C.A."/>
            <person name="Ciobanu D."/>
            <person name="Clum A."/>
            <person name="Salamov A."/>
            <person name="Andreopoulos B."/>
            <person name="Cheng J.F."/>
            <person name="Woyke T."/>
            <person name="Pelin A."/>
            <person name="Henrissat B."/>
            <person name="Reynolds N.K."/>
            <person name="Benny G.L."/>
            <person name="Smith M.E."/>
            <person name="James T.Y."/>
            <person name="Grigoriev I.V."/>
        </authorList>
    </citation>
    <scope>NUCLEOTIDE SEQUENCE [LARGE SCALE GENOMIC DNA]</scope>
    <source>
        <strain evidence="4">RSA 1356</strain>
    </source>
</reference>
<keyword evidence="2" id="KW-0812">Transmembrane</keyword>
<name>A0A4P9XQF5_9FUNG</name>
<keyword evidence="2" id="KW-1133">Transmembrane helix</keyword>
<evidence type="ECO:0008006" key="5">
    <source>
        <dbReference type="Google" id="ProtNLM"/>
    </source>
</evidence>
<feature type="compositionally biased region" description="Polar residues" evidence="1">
    <location>
        <begin position="25"/>
        <end position="46"/>
    </location>
</feature>
<proteinExistence type="predicted"/>
<dbReference type="EMBL" id="KZ992619">
    <property type="protein sequence ID" value="RKP08266.1"/>
    <property type="molecule type" value="Genomic_DNA"/>
</dbReference>
<keyword evidence="4" id="KW-1185">Reference proteome</keyword>
<dbReference type="PANTHER" id="PTHR35895:SF1">
    <property type="entry name" value="LIPID-BINDING SERUM GLYCOPROTEIN C-TERMINAL DOMAIN-CONTAINING PROTEIN"/>
    <property type="match status" value="1"/>
</dbReference>
<evidence type="ECO:0000256" key="1">
    <source>
        <dbReference type="SAM" id="MobiDB-lite"/>
    </source>
</evidence>
<evidence type="ECO:0000256" key="2">
    <source>
        <dbReference type="SAM" id="Phobius"/>
    </source>
</evidence>
<dbReference type="Pfam" id="PF12505">
    <property type="entry name" value="DUF3712"/>
    <property type="match status" value="1"/>
</dbReference>
<dbReference type="AlphaFoldDB" id="A0A4P9XQF5"/>
<dbReference type="Proteomes" id="UP000271241">
    <property type="component" value="Unassembled WGS sequence"/>
</dbReference>
<dbReference type="STRING" id="78915.A0A4P9XQF5"/>
<evidence type="ECO:0000313" key="4">
    <source>
        <dbReference type="Proteomes" id="UP000271241"/>
    </source>
</evidence>
<accession>A0A4P9XQF5</accession>
<gene>
    <name evidence="3" type="ORF">THASP1DRAFT_29922</name>
</gene>
<dbReference type="InterPro" id="IPR046368">
    <property type="entry name" value="Tag1"/>
</dbReference>
<evidence type="ECO:0000313" key="3">
    <source>
        <dbReference type="EMBL" id="RKP08266.1"/>
    </source>
</evidence>
<feature type="transmembrane region" description="Helical" evidence="2">
    <location>
        <begin position="105"/>
        <end position="138"/>
    </location>
</feature>
<dbReference type="InterPro" id="IPR022185">
    <property type="entry name" value="DUF3712"/>
</dbReference>
<sequence>MTTSTSDDYATEPLLGEPASRPASLGTTDSQTATEHYSPPFTTGESTPLLAQEATNNTASSLHGREPKSPFADTSARDYGSGVPWRERGHGVNQQRERRRACSGLATFLVVYTRVILFTLLGILLLILLGSLVFYVAVPYAAQRIMDNTHIQLGAVDLSEMAADGIRLRGQMSVTGPSGSLYAGQMEPATLDVLTLVGGDERGEGSHDSDERHTADSARHVVVGQMEVPGVELTGSGESRIEVDSRLRIVDTDGMAMLVRSMLERNQTLLRVRGQVTLRARGLRFSRIRLDKDIPMDGFGGLNNVTVLHMDLPRNHPDGGIAMSVRVDIYNPSNTTLHLPGLALRAAYQGVHMSDIALGKLKMQHGSNVVQFHGRLLPQQGNRTALAAIGHFVQRYIVGKNTPLAVRGCGIRCDGGNDTKDAIPWLDTALRAYHTCMMLPGAPNTRLISALTQMRLDMDFTNTKHSYQPRASGQVGARLTKLFGFPMRVTQLSMDTDFSLQRSKDDDGLPFARFQVPVTNATTQLDPKGDIVTFGVRRLPIAALPGRERVFEDFIAALTLKPKLQLISNGSANVTVDTAIGPLLLVNLPADFDSVLLGMDSFRGAPLAMSQLSITNTTAKELHVRTRATIFNPTEFGCQLNVMRFVLSYDGIEIGEVVARPAGMQPGNTTLTTYGRIVSSSDEKKQAALSRFFSNYMSGQSQPVRIAGHPNATDAPSALPAFRKLHIDGMMPGVEGALLRQAQVHILWKTAVTVRLFNPVPGVTVTLMRVNTVVSKDGVVLGRSEWSFGEGTSMPPIRLPPGEEVETARLPVSSTSEGVKLLRGYIGRELPVDMNISAYALAGEFPLHVQWLQPNVTMGVRLF</sequence>
<dbReference type="OrthoDB" id="10039566at2759"/>
<organism evidence="3 4">
    <name type="scientific">Thamnocephalis sphaerospora</name>
    <dbReference type="NCBI Taxonomy" id="78915"/>
    <lineage>
        <taxon>Eukaryota</taxon>
        <taxon>Fungi</taxon>
        <taxon>Fungi incertae sedis</taxon>
        <taxon>Zoopagomycota</taxon>
        <taxon>Zoopagomycotina</taxon>
        <taxon>Zoopagomycetes</taxon>
        <taxon>Zoopagales</taxon>
        <taxon>Sigmoideomycetaceae</taxon>
        <taxon>Thamnocephalis</taxon>
    </lineage>
</organism>
<dbReference type="GO" id="GO:0000329">
    <property type="term" value="C:fungal-type vacuole membrane"/>
    <property type="evidence" value="ECO:0007669"/>
    <property type="project" value="InterPro"/>
</dbReference>
<feature type="region of interest" description="Disordered" evidence="1">
    <location>
        <begin position="1"/>
        <end position="92"/>
    </location>
</feature>
<protein>
    <recommendedName>
        <fullName evidence="5">Pre-rRNA processing protein</fullName>
    </recommendedName>
</protein>
<keyword evidence="2" id="KW-0472">Membrane</keyword>